<evidence type="ECO:0000313" key="2">
    <source>
        <dbReference type="EMBL" id="CAA0831268.1"/>
    </source>
</evidence>
<sequence>LRFRAPRVLLPQACHARLRPQLLSRARAAPPFRMPRGIRPRRRVPCLRTTFSCARSSGPYCAHRYQSPACIRPCLSPTHPCTGHYHSPRVHYARVLFLPCYNFAFDYVDLFNIQMSPRRELGHQEVPQATVVAQFRDYHPEKFSGQGDPCIVDEWVQGLEMIFEVMDCTDRYRVLCAHLQVTGDARLWWNAYWSMRPGEKDGCTWDMCKELICENYYPTYYRAEMERQFLALKQGTRSVDEYEREFTRLGAFIPDL</sequence>
<feature type="domain" description="Retrotransposon gag" evidence="1">
    <location>
        <begin position="177"/>
        <end position="254"/>
    </location>
</feature>
<dbReference type="InterPro" id="IPR005162">
    <property type="entry name" value="Retrotrans_gag_dom"/>
</dbReference>
<proteinExistence type="predicted"/>
<keyword evidence="3" id="KW-1185">Reference proteome</keyword>
<dbReference type="EMBL" id="CACSLK010027831">
    <property type="protein sequence ID" value="CAA0831268.1"/>
    <property type="molecule type" value="Genomic_DNA"/>
</dbReference>
<organism evidence="2 3">
    <name type="scientific">Striga hermonthica</name>
    <name type="common">Purple witchweed</name>
    <name type="synonym">Buchnera hermonthica</name>
    <dbReference type="NCBI Taxonomy" id="68872"/>
    <lineage>
        <taxon>Eukaryota</taxon>
        <taxon>Viridiplantae</taxon>
        <taxon>Streptophyta</taxon>
        <taxon>Embryophyta</taxon>
        <taxon>Tracheophyta</taxon>
        <taxon>Spermatophyta</taxon>
        <taxon>Magnoliopsida</taxon>
        <taxon>eudicotyledons</taxon>
        <taxon>Gunneridae</taxon>
        <taxon>Pentapetalae</taxon>
        <taxon>asterids</taxon>
        <taxon>lamiids</taxon>
        <taxon>Lamiales</taxon>
        <taxon>Orobanchaceae</taxon>
        <taxon>Buchnereae</taxon>
        <taxon>Striga</taxon>
    </lineage>
</organism>
<accession>A0A9N7NGC5</accession>
<name>A0A9N7NGC5_STRHE</name>
<dbReference type="AlphaFoldDB" id="A0A9N7NGC5"/>
<evidence type="ECO:0000259" key="1">
    <source>
        <dbReference type="Pfam" id="PF03732"/>
    </source>
</evidence>
<gene>
    <name evidence="2" type="ORF">SHERM_26648</name>
</gene>
<feature type="non-terminal residue" evidence="2">
    <location>
        <position position="256"/>
    </location>
</feature>
<comment type="caution">
    <text evidence="2">The sequence shown here is derived from an EMBL/GenBank/DDBJ whole genome shotgun (WGS) entry which is preliminary data.</text>
</comment>
<protein>
    <recommendedName>
        <fullName evidence="1">Retrotransposon gag domain-containing protein</fullName>
    </recommendedName>
</protein>
<reference evidence="2" key="1">
    <citation type="submission" date="2019-12" db="EMBL/GenBank/DDBJ databases">
        <authorList>
            <person name="Scholes J."/>
        </authorList>
    </citation>
    <scope>NUCLEOTIDE SEQUENCE</scope>
</reference>
<feature type="non-terminal residue" evidence="2">
    <location>
        <position position="1"/>
    </location>
</feature>
<dbReference type="Proteomes" id="UP001153555">
    <property type="component" value="Unassembled WGS sequence"/>
</dbReference>
<dbReference type="Pfam" id="PF03732">
    <property type="entry name" value="Retrotrans_gag"/>
    <property type="match status" value="1"/>
</dbReference>
<evidence type="ECO:0000313" key="3">
    <source>
        <dbReference type="Proteomes" id="UP001153555"/>
    </source>
</evidence>